<dbReference type="Proteomes" id="UP001501161">
    <property type="component" value="Unassembled WGS sequence"/>
</dbReference>
<name>A0ABN2XC37_9ACTN</name>
<dbReference type="RefSeq" id="WP_231248445.1">
    <property type="nucleotide sequence ID" value="NZ_BAAAMQ010000010.1"/>
</dbReference>
<proteinExistence type="predicted"/>
<dbReference type="EMBL" id="BAAAMQ010000010">
    <property type="protein sequence ID" value="GAA2108064.1"/>
    <property type="molecule type" value="Genomic_DNA"/>
</dbReference>
<gene>
    <name evidence="1" type="ORF">GCM10009726_22140</name>
</gene>
<organism evidence="1 2">
    <name type="scientific">Nocardioides furvisabuli</name>
    <dbReference type="NCBI Taxonomy" id="375542"/>
    <lineage>
        <taxon>Bacteria</taxon>
        <taxon>Bacillati</taxon>
        <taxon>Actinomycetota</taxon>
        <taxon>Actinomycetes</taxon>
        <taxon>Propionibacteriales</taxon>
        <taxon>Nocardioidaceae</taxon>
        <taxon>Nocardioides</taxon>
    </lineage>
</organism>
<accession>A0ABN2XC37</accession>
<evidence type="ECO:0000313" key="2">
    <source>
        <dbReference type="Proteomes" id="UP001501161"/>
    </source>
</evidence>
<reference evidence="1 2" key="1">
    <citation type="journal article" date="2019" name="Int. J. Syst. Evol. Microbiol.">
        <title>The Global Catalogue of Microorganisms (GCM) 10K type strain sequencing project: providing services to taxonomists for standard genome sequencing and annotation.</title>
        <authorList>
            <consortium name="The Broad Institute Genomics Platform"/>
            <consortium name="The Broad Institute Genome Sequencing Center for Infectious Disease"/>
            <person name="Wu L."/>
            <person name="Ma J."/>
        </authorList>
    </citation>
    <scope>NUCLEOTIDE SEQUENCE [LARGE SCALE GENOMIC DNA]</scope>
    <source>
        <strain evidence="1 2">JCM 13813</strain>
    </source>
</reference>
<keyword evidence="2" id="KW-1185">Reference proteome</keyword>
<evidence type="ECO:0000313" key="1">
    <source>
        <dbReference type="EMBL" id="GAA2108064.1"/>
    </source>
</evidence>
<protein>
    <submittedName>
        <fullName evidence="1">Uncharacterized protein</fullName>
    </submittedName>
</protein>
<comment type="caution">
    <text evidence="1">The sequence shown here is derived from an EMBL/GenBank/DDBJ whole genome shotgun (WGS) entry which is preliminary data.</text>
</comment>
<sequence length="222" mass="24349">MHNHSFNSTKTPVPPVGNSAASQVLATAARIGQIHPRNAAARDRARRLVWADARAVLAWTDCDGTDGRLTSLELAALDDLRAVRHEVTSLDDEDLSLVLQGLLEIHLELAVRWIDDRLEPAALAMAAFPPPDIMHPADHLRPPSTVLAAELATTWHSVCFGQTNDGERQRADQSLRRIWQASARTFRAAVVFEVSEAAASVALAHLSRRPAGQFEHFEDLLP</sequence>